<name>A0A1E5L618_9FIRM</name>
<organism evidence="2 3">
    <name type="scientific">Desulfuribacillus stibiiarsenatis</name>
    <dbReference type="NCBI Taxonomy" id="1390249"/>
    <lineage>
        <taxon>Bacteria</taxon>
        <taxon>Bacillati</taxon>
        <taxon>Bacillota</taxon>
        <taxon>Desulfuribacillia</taxon>
        <taxon>Desulfuribacillales</taxon>
        <taxon>Desulfuribacillaceae</taxon>
        <taxon>Desulfuribacillus</taxon>
    </lineage>
</organism>
<dbReference type="SUPFAM" id="SSF52980">
    <property type="entry name" value="Restriction endonuclease-like"/>
    <property type="match status" value="1"/>
</dbReference>
<evidence type="ECO:0000313" key="2">
    <source>
        <dbReference type="EMBL" id="OEH85575.1"/>
    </source>
</evidence>
<dbReference type="InterPro" id="IPR011335">
    <property type="entry name" value="Restrct_endonuc-II-like"/>
</dbReference>
<dbReference type="OrthoDB" id="2960996at2"/>
<dbReference type="Proteomes" id="UP000095255">
    <property type="component" value="Unassembled WGS sequence"/>
</dbReference>
<dbReference type="EMBL" id="MJAT01000012">
    <property type="protein sequence ID" value="OEH85575.1"/>
    <property type="molecule type" value="Genomic_DNA"/>
</dbReference>
<dbReference type="Pfam" id="PF04471">
    <property type="entry name" value="Mrr_cat"/>
    <property type="match status" value="1"/>
</dbReference>
<keyword evidence="3" id="KW-1185">Reference proteome</keyword>
<feature type="domain" description="Restriction endonuclease type IV Mrr" evidence="1">
    <location>
        <begin position="10"/>
        <end position="88"/>
    </location>
</feature>
<gene>
    <name evidence="2" type="ORF">BHU72_01895</name>
</gene>
<dbReference type="GO" id="GO:0009307">
    <property type="term" value="P:DNA restriction-modification system"/>
    <property type="evidence" value="ECO:0007669"/>
    <property type="project" value="InterPro"/>
</dbReference>
<evidence type="ECO:0000259" key="1">
    <source>
        <dbReference type="Pfam" id="PF04471"/>
    </source>
</evidence>
<proteinExistence type="predicted"/>
<comment type="caution">
    <text evidence="2">The sequence shown here is derived from an EMBL/GenBank/DDBJ whole genome shotgun (WGS) entry which is preliminary data.</text>
</comment>
<dbReference type="STRING" id="1390249.BHU72_01895"/>
<reference evidence="2 3" key="1">
    <citation type="submission" date="2016-09" db="EMBL/GenBank/DDBJ databases">
        <title>Desulfuribacillus arsenicus sp. nov., an obligately anaerobic, dissimilatory arsenic- and antimonate-reducing bacterium isolated from anoxic sediments.</title>
        <authorList>
            <person name="Abin C.A."/>
            <person name="Hollibaugh J.T."/>
        </authorList>
    </citation>
    <scope>NUCLEOTIDE SEQUENCE [LARGE SCALE GENOMIC DNA]</scope>
    <source>
        <strain evidence="2 3">MLFW-2</strain>
    </source>
</reference>
<dbReference type="InterPro" id="IPR007560">
    <property type="entry name" value="Restrct_endonuc_IV_Mrr"/>
</dbReference>
<sequence length="440" mass="51912">MLDFKELREDGVDFEQLIRELLLAEGLEVHWTGVGSDGDRDLIVEESYESVLGSIKKKWVVQCKHKALSGKSVSKDDLNILETCLAVGAEGFLLACSTQPTSALLRHFKDIEDSQKIQIKYWDSIEIEKRLMKPNNFHLIDVFFEKSSKKIGWKLFNTLDSKFWMAYYKKYFIYLSSRSSLTFCELQFVEKLIEVIEAFNGIDKKKLIGLERWTNKREYLVPRAVHYDDKNTIFTVFLDYMFFRGEKPKARVVDFDIYFNQNNWNIDGVRVNWDICFLEENFASDHFNINHKDYYKNYMDHFKIGYERENSIMNSIFNDYDFFEKAIINYELQDCIEYDKFIQGLDYIEGNIISYLKNTEGGSSLIETVLNECKVKHDFEKEDQRLQNTWQILYLNSIIKLRERGILSSSVDHPKGVIALSEMGKKMCNYFDTFLRQGCQ</sequence>
<protein>
    <recommendedName>
        <fullName evidence="1">Restriction endonuclease type IV Mrr domain-containing protein</fullName>
    </recommendedName>
</protein>
<dbReference type="AlphaFoldDB" id="A0A1E5L618"/>
<dbReference type="GO" id="GO:0003677">
    <property type="term" value="F:DNA binding"/>
    <property type="evidence" value="ECO:0007669"/>
    <property type="project" value="InterPro"/>
</dbReference>
<evidence type="ECO:0000313" key="3">
    <source>
        <dbReference type="Proteomes" id="UP000095255"/>
    </source>
</evidence>
<dbReference type="GO" id="GO:0004519">
    <property type="term" value="F:endonuclease activity"/>
    <property type="evidence" value="ECO:0007669"/>
    <property type="project" value="InterPro"/>
</dbReference>
<dbReference type="RefSeq" id="WP_069701659.1">
    <property type="nucleotide sequence ID" value="NZ_MJAT01000012.1"/>
</dbReference>
<accession>A0A1E5L618</accession>